<dbReference type="KEGG" id="vde:111249193"/>
<dbReference type="GeneID" id="111249193"/>
<name>A0A7M7K6M6_VARDE</name>
<dbReference type="EnsemblMetazoa" id="XM_022802749">
    <property type="protein sequence ID" value="XP_022658484"/>
    <property type="gene ID" value="LOC111249193"/>
</dbReference>
<reference evidence="3" key="1">
    <citation type="submission" date="2021-01" db="UniProtKB">
        <authorList>
            <consortium name="EnsemblMetazoa"/>
        </authorList>
    </citation>
    <scope>IDENTIFICATION</scope>
</reference>
<protein>
    <submittedName>
        <fullName evidence="3">Uncharacterized protein</fullName>
    </submittedName>
</protein>
<evidence type="ECO:0000256" key="2">
    <source>
        <dbReference type="SAM" id="SignalP"/>
    </source>
</evidence>
<feature type="region of interest" description="Disordered" evidence="1">
    <location>
        <begin position="267"/>
        <end position="286"/>
    </location>
</feature>
<feature type="signal peptide" evidence="2">
    <location>
        <begin position="1"/>
        <end position="21"/>
    </location>
</feature>
<dbReference type="OrthoDB" id="6514585at2759"/>
<accession>A0A7M7K6M6</accession>
<evidence type="ECO:0000313" key="3">
    <source>
        <dbReference type="EnsemblMetazoa" id="XP_022658484"/>
    </source>
</evidence>
<evidence type="ECO:0000313" key="4">
    <source>
        <dbReference type="Proteomes" id="UP000594260"/>
    </source>
</evidence>
<proteinExistence type="predicted"/>
<organism evidence="3 4">
    <name type="scientific">Varroa destructor</name>
    <name type="common">Honeybee mite</name>
    <dbReference type="NCBI Taxonomy" id="109461"/>
    <lineage>
        <taxon>Eukaryota</taxon>
        <taxon>Metazoa</taxon>
        <taxon>Ecdysozoa</taxon>
        <taxon>Arthropoda</taxon>
        <taxon>Chelicerata</taxon>
        <taxon>Arachnida</taxon>
        <taxon>Acari</taxon>
        <taxon>Parasitiformes</taxon>
        <taxon>Mesostigmata</taxon>
        <taxon>Gamasina</taxon>
        <taxon>Dermanyssoidea</taxon>
        <taxon>Varroidae</taxon>
        <taxon>Varroa</taxon>
    </lineage>
</organism>
<feature type="region of interest" description="Disordered" evidence="1">
    <location>
        <begin position="28"/>
        <end position="54"/>
    </location>
</feature>
<evidence type="ECO:0000256" key="1">
    <source>
        <dbReference type="SAM" id="MobiDB-lite"/>
    </source>
</evidence>
<dbReference type="RefSeq" id="XP_022658484.1">
    <property type="nucleotide sequence ID" value="XM_022802749.1"/>
</dbReference>
<sequence>MYALMCVTAFGLLAFSGPVASQVIEQRSSVRNPDGSTSQIHSRSYSQATYTGASTGPDGITVGFDLHQDSRGKITGNEWKAKDGQRLETKKIEEDASGIGSRTALGSFSNFGPNLGSFGPHFGPSRFGSGLSFGTPEAGGTGDIGGVNTPDVSANAGFPSGGLPWASFGNFGDQFRHFATPGFDQLPQYNFASFGFQQPLAIPNYSKFLLGGVGSNPNIVSDGHFANVIPRIGLNPGIRNGFGSSGFGAPGFSRRSYKHEVDPATGSSSYSYSESSGHQSFSNTYH</sequence>
<feature type="chain" id="PRO_5029737396" evidence="2">
    <location>
        <begin position="22"/>
        <end position="286"/>
    </location>
</feature>
<dbReference type="AlphaFoldDB" id="A0A7M7K6M6"/>
<keyword evidence="2" id="KW-0732">Signal</keyword>
<dbReference type="InParanoid" id="A0A7M7K6M6"/>
<keyword evidence="4" id="KW-1185">Reference proteome</keyword>
<dbReference type="Proteomes" id="UP000594260">
    <property type="component" value="Unplaced"/>
</dbReference>